<comment type="similarity">
    <text evidence="2">Belongs to the bacterial solute-binding protein SsuA/TauA family.</text>
</comment>
<evidence type="ECO:0000256" key="2">
    <source>
        <dbReference type="ARBA" id="ARBA00010742"/>
    </source>
</evidence>
<proteinExistence type="inferred from homology"/>
<comment type="caution">
    <text evidence="6">The sequence shown here is derived from an EMBL/GenBank/DDBJ whole genome shotgun (WGS) entry which is preliminary data.</text>
</comment>
<feature type="signal peptide" evidence="4">
    <location>
        <begin position="1"/>
        <end position="31"/>
    </location>
</feature>
<dbReference type="Pfam" id="PF09084">
    <property type="entry name" value="NMT1"/>
    <property type="match status" value="1"/>
</dbReference>
<dbReference type="SUPFAM" id="SSF53850">
    <property type="entry name" value="Periplasmic binding protein-like II"/>
    <property type="match status" value="1"/>
</dbReference>
<sequence>MSKPMITRRAAIGTLAAAGLATPMLARTASAALETTNLEVIGVRDPQLGAQLAIASEFNLFREQGITVNLRWTQSAADTLTIMGGGSAHIGVGGSFTQVVFGGQRLPIRTISALADIAETQGFVLSPGVRLSHPRELEGKRIAFTQGNSQVVLLAKLASMFGFDATKVQLVNMNQSEGIVAASRGDVQGLMGWQPNLYRLVAMGGTLYCTGATLYVNGQAEPRPADDLLLFNHSTLMASQEWIDTRPNALAALLKALVAANTILAQDRPRAMTALQRVLRVDGPALEVMVNANKYALGISPALIASHRFQSEWAMSIGRVPAPPPAENCFTTRIAELVDPGLATWHPAA</sequence>
<dbReference type="EMBL" id="JAAGBB010000001">
    <property type="protein sequence ID" value="MBR0662759.1"/>
    <property type="molecule type" value="Genomic_DNA"/>
</dbReference>
<dbReference type="PANTHER" id="PTHR30024">
    <property type="entry name" value="ALIPHATIC SULFONATES-BINDING PROTEIN-RELATED"/>
    <property type="match status" value="1"/>
</dbReference>
<comment type="subcellular location">
    <subcellularLocation>
        <location evidence="1">Periplasm</location>
    </subcellularLocation>
</comment>
<feature type="domain" description="SsuA/THI5-like" evidence="5">
    <location>
        <begin position="52"/>
        <end position="260"/>
    </location>
</feature>
<name>A0ABS5ER32_9PROT</name>
<protein>
    <submittedName>
        <fullName evidence="6">ABC transporter substrate-binding protein</fullName>
    </submittedName>
</protein>
<dbReference type="PROSITE" id="PS51318">
    <property type="entry name" value="TAT"/>
    <property type="match status" value="1"/>
</dbReference>
<gene>
    <name evidence="6" type="ORF">GXW71_00185</name>
</gene>
<dbReference type="Proteomes" id="UP001196870">
    <property type="component" value="Unassembled WGS sequence"/>
</dbReference>
<accession>A0ABS5ER32</accession>
<dbReference type="PANTHER" id="PTHR30024:SF47">
    <property type="entry name" value="TAURINE-BINDING PERIPLASMIC PROTEIN"/>
    <property type="match status" value="1"/>
</dbReference>
<evidence type="ECO:0000256" key="1">
    <source>
        <dbReference type="ARBA" id="ARBA00004418"/>
    </source>
</evidence>
<keyword evidence="7" id="KW-1185">Reference proteome</keyword>
<evidence type="ECO:0000313" key="6">
    <source>
        <dbReference type="EMBL" id="MBR0662759.1"/>
    </source>
</evidence>
<dbReference type="InterPro" id="IPR015168">
    <property type="entry name" value="SsuA/THI5"/>
</dbReference>
<dbReference type="RefSeq" id="WP_211850251.1">
    <property type="nucleotide sequence ID" value="NZ_JAAGBB010000001.1"/>
</dbReference>
<evidence type="ECO:0000259" key="5">
    <source>
        <dbReference type="Pfam" id="PF09084"/>
    </source>
</evidence>
<evidence type="ECO:0000313" key="7">
    <source>
        <dbReference type="Proteomes" id="UP001196870"/>
    </source>
</evidence>
<organism evidence="6 7">
    <name type="scientific">Plastoroseomonas hellenica</name>
    <dbReference type="NCBI Taxonomy" id="2687306"/>
    <lineage>
        <taxon>Bacteria</taxon>
        <taxon>Pseudomonadati</taxon>
        <taxon>Pseudomonadota</taxon>
        <taxon>Alphaproteobacteria</taxon>
        <taxon>Acetobacterales</taxon>
        <taxon>Acetobacteraceae</taxon>
        <taxon>Plastoroseomonas</taxon>
    </lineage>
</organism>
<feature type="chain" id="PRO_5045521242" evidence="4">
    <location>
        <begin position="32"/>
        <end position="349"/>
    </location>
</feature>
<reference evidence="7" key="1">
    <citation type="journal article" date="2021" name="Syst. Appl. Microbiol.">
        <title>Roseomonas hellenica sp. nov., isolated from roots of wild-growing Alkanna tinctoria.</title>
        <authorList>
            <person name="Rat A."/>
            <person name="Naranjo H.D."/>
            <person name="Lebbe L."/>
            <person name="Cnockaert M."/>
            <person name="Krigas N."/>
            <person name="Grigoriadou K."/>
            <person name="Maloupa E."/>
            <person name="Willems A."/>
        </authorList>
    </citation>
    <scope>NUCLEOTIDE SEQUENCE [LARGE SCALE GENOMIC DNA]</scope>
    <source>
        <strain evidence="7">LMG 31523</strain>
    </source>
</reference>
<keyword evidence="3 4" id="KW-0732">Signal</keyword>
<dbReference type="Gene3D" id="3.40.190.10">
    <property type="entry name" value="Periplasmic binding protein-like II"/>
    <property type="match status" value="2"/>
</dbReference>
<evidence type="ECO:0000256" key="4">
    <source>
        <dbReference type="SAM" id="SignalP"/>
    </source>
</evidence>
<dbReference type="InterPro" id="IPR006311">
    <property type="entry name" value="TAT_signal"/>
</dbReference>
<evidence type="ECO:0000256" key="3">
    <source>
        <dbReference type="ARBA" id="ARBA00022729"/>
    </source>
</evidence>